<keyword evidence="4" id="KW-1185">Reference proteome</keyword>
<dbReference type="InterPro" id="IPR046357">
    <property type="entry name" value="PPIase_dom_sf"/>
</dbReference>
<gene>
    <name evidence="3" type="ORF">DSM106972_014520</name>
</gene>
<dbReference type="OrthoDB" id="507969at2"/>
<protein>
    <recommendedName>
        <fullName evidence="2">PpiC domain-containing protein</fullName>
    </recommendedName>
</protein>
<evidence type="ECO:0000313" key="3">
    <source>
        <dbReference type="EMBL" id="RUT08284.1"/>
    </source>
</evidence>
<dbReference type="AlphaFoldDB" id="A0A433VQ98"/>
<feature type="domain" description="PpiC" evidence="2">
    <location>
        <begin position="115"/>
        <end position="207"/>
    </location>
</feature>
<reference evidence="3" key="2">
    <citation type="journal article" date="2019" name="Genome Biol. Evol.">
        <title>Day and night: Metabolic profiles and evolutionary relationships of six axenic non-marine cyanobacteria.</title>
        <authorList>
            <person name="Will S.E."/>
            <person name="Henke P."/>
            <person name="Boedeker C."/>
            <person name="Huang S."/>
            <person name="Brinkmann H."/>
            <person name="Rohde M."/>
            <person name="Jarek M."/>
            <person name="Friedl T."/>
            <person name="Seufert S."/>
            <person name="Schumacher M."/>
            <person name="Overmann J."/>
            <person name="Neumann-Schaal M."/>
            <person name="Petersen J."/>
        </authorList>
    </citation>
    <scope>NUCLEOTIDE SEQUENCE [LARGE SCALE GENOMIC DNA]</scope>
    <source>
        <strain evidence="3">PCC 7102</strain>
    </source>
</reference>
<comment type="caution">
    <text evidence="3">The sequence shown here is derived from an EMBL/GenBank/DDBJ whole genome shotgun (WGS) entry which is preliminary data.</text>
</comment>
<dbReference type="RefSeq" id="WP_127080108.1">
    <property type="nucleotide sequence ID" value="NZ_RSCL01000003.1"/>
</dbReference>
<dbReference type="PROSITE" id="PS50198">
    <property type="entry name" value="PPIC_PPIASE_2"/>
    <property type="match status" value="1"/>
</dbReference>
<evidence type="ECO:0000313" key="4">
    <source>
        <dbReference type="Proteomes" id="UP000271624"/>
    </source>
</evidence>
<organism evidence="3 4">
    <name type="scientific">Dulcicalothrix desertica PCC 7102</name>
    <dbReference type="NCBI Taxonomy" id="232991"/>
    <lineage>
        <taxon>Bacteria</taxon>
        <taxon>Bacillati</taxon>
        <taxon>Cyanobacteriota</taxon>
        <taxon>Cyanophyceae</taxon>
        <taxon>Nostocales</taxon>
        <taxon>Calotrichaceae</taxon>
        <taxon>Dulcicalothrix</taxon>
    </lineage>
</organism>
<keyword evidence="1" id="KW-0413">Isomerase</keyword>
<dbReference type="InterPro" id="IPR000297">
    <property type="entry name" value="PPIase_PpiC"/>
</dbReference>
<reference evidence="3" key="1">
    <citation type="submission" date="2018-12" db="EMBL/GenBank/DDBJ databases">
        <authorList>
            <person name="Will S."/>
            <person name="Neumann-Schaal M."/>
            <person name="Henke P."/>
        </authorList>
    </citation>
    <scope>NUCLEOTIDE SEQUENCE</scope>
    <source>
        <strain evidence="3">PCC 7102</strain>
    </source>
</reference>
<proteinExistence type="predicted"/>
<name>A0A433VQ98_9CYAN</name>
<sequence length="248" mass="28846">MNAPILQVGKKVIYAHEVPLLLDRYQVMPYILRGLIIDEAIAGIDCDHSECIAAVIDLEKQNNITLDIERQIWLKNQCMTFEQMQELAIMAWKIEKFKTATWGDKVESYFLNRKANLEQVIYSIIRHKDEGIAHEIYFRVQAGEECFAELAHEYSQGFEAYTNGIMGPVPLSNPHPVISKLLAVSKPRQLWSPRLIGEWYVILRLEKLLPVQLDEVMRRKLINELFEQWIAESILSIIKDKNHDFSYS</sequence>
<dbReference type="Proteomes" id="UP000271624">
    <property type="component" value="Unassembled WGS sequence"/>
</dbReference>
<keyword evidence="1" id="KW-0697">Rotamase</keyword>
<dbReference type="Gene3D" id="3.10.50.40">
    <property type="match status" value="1"/>
</dbReference>
<dbReference type="GO" id="GO:0003755">
    <property type="term" value="F:peptidyl-prolyl cis-trans isomerase activity"/>
    <property type="evidence" value="ECO:0007669"/>
    <property type="project" value="UniProtKB-KW"/>
</dbReference>
<dbReference type="EMBL" id="RSCL01000003">
    <property type="protein sequence ID" value="RUT08284.1"/>
    <property type="molecule type" value="Genomic_DNA"/>
</dbReference>
<evidence type="ECO:0000256" key="1">
    <source>
        <dbReference type="PROSITE-ProRule" id="PRU00278"/>
    </source>
</evidence>
<dbReference type="SUPFAM" id="SSF54534">
    <property type="entry name" value="FKBP-like"/>
    <property type="match status" value="1"/>
</dbReference>
<evidence type="ECO:0000259" key="2">
    <source>
        <dbReference type="PROSITE" id="PS50198"/>
    </source>
</evidence>
<accession>A0A433VQ98</accession>